<dbReference type="PROSITE" id="PS00523">
    <property type="entry name" value="SULFATASE_1"/>
    <property type="match status" value="1"/>
</dbReference>
<dbReference type="InterPro" id="IPR024607">
    <property type="entry name" value="Sulfatase_CS"/>
</dbReference>
<comment type="similarity">
    <text evidence="2">Belongs to the sulfatase family.</text>
</comment>
<keyword evidence="6" id="KW-0732">Signal</keyword>
<evidence type="ECO:0000256" key="4">
    <source>
        <dbReference type="ARBA" id="ARBA00022801"/>
    </source>
</evidence>
<evidence type="ECO:0000313" key="8">
    <source>
        <dbReference type="Proteomes" id="UP000694865"/>
    </source>
</evidence>
<evidence type="ECO:0000256" key="5">
    <source>
        <dbReference type="ARBA" id="ARBA00022837"/>
    </source>
</evidence>
<dbReference type="PANTHER" id="PTHR42693">
    <property type="entry name" value="ARYLSULFATASE FAMILY MEMBER"/>
    <property type="match status" value="1"/>
</dbReference>
<keyword evidence="5" id="KW-0106">Calcium</keyword>
<dbReference type="InterPro" id="IPR000917">
    <property type="entry name" value="Sulfatase_N"/>
</dbReference>
<organism evidence="8 9">
    <name type="scientific">Saccoglossus kowalevskii</name>
    <name type="common">Acorn worm</name>
    <dbReference type="NCBI Taxonomy" id="10224"/>
    <lineage>
        <taxon>Eukaryota</taxon>
        <taxon>Metazoa</taxon>
        <taxon>Hemichordata</taxon>
        <taxon>Enteropneusta</taxon>
        <taxon>Harrimaniidae</taxon>
        <taxon>Saccoglossus</taxon>
    </lineage>
</organism>
<evidence type="ECO:0000259" key="7">
    <source>
        <dbReference type="Pfam" id="PF00884"/>
    </source>
</evidence>
<accession>A0ABM0H201</accession>
<gene>
    <name evidence="9" type="primary">LOC100374660</name>
</gene>
<dbReference type="PANTHER" id="PTHR42693:SF33">
    <property type="entry name" value="ARYLSULFATASE"/>
    <property type="match status" value="1"/>
</dbReference>
<comment type="cofactor">
    <cofactor evidence="1">
        <name>Ca(2+)</name>
        <dbReference type="ChEBI" id="CHEBI:29108"/>
    </cofactor>
</comment>
<name>A0ABM0H201_SACKO</name>
<evidence type="ECO:0000256" key="6">
    <source>
        <dbReference type="SAM" id="SignalP"/>
    </source>
</evidence>
<feature type="signal peptide" evidence="6">
    <location>
        <begin position="1"/>
        <end position="17"/>
    </location>
</feature>
<keyword evidence="3" id="KW-0479">Metal-binding</keyword>
<feature type="chain" id="PRO_5046214801" evidence="6">
    <location>
        <begin position="18"/>
        <end position="133"/>
    </location>
</feature>
<keyword evidence="4" id="KW-0378">Hydrolase</keyword>
<evidence type="ECO:0000256" key="3">
    <source>
        <dbReference type="ARBA" id="ARBA00022723"/>
    </source>
</evidence>
<evidence type="ECO:0000313" key="9">
    <source>
        <dbReference type="RefSeq" id="XP_002742466.2"/>
    </source>
</evidence>
<keyword evidence="8" id="KW-1185">Reference proteome</keyword>
<feature type="domain" description="Sulfatase N-terminal" evidence="7">
    <location>
        <begin position="21"/>
        <end position="84"/>
    </location>
</feature>
<proteinExistence type="inferred from homology"/>
<evidence type="ECO:0000256" key="2">
    <source>
        <dbReference type="ARBA" id="ARBA00008779"/>
    </source>
</evidence>
<dbReference type="InterPro" id="IPR050738">
    <property type="entry name" value="Sulfatase"/>
</dbReference>
<dbReference type="SUPFAM" id="SSF53649">
    <property type="entry name" value="Alkaline phosphatase-like"/>
    <property type="match status" value="1"/>
</dbReference>
<dbReference type="Proteomes" id="UP000694865">
    <property type="component" value="Unplaced"/>
</dbReference>
<sequence length="133" mass="15100">MLISLLLCLVFFTRIDALTKPNVLIILVDDMGYGDLGCYGNKSLQTPNIDQLASEGLKFTHMYSSPTCTPSRAALMTGRLPIRRECFEEDLFHSLYCSVLHKLAVLTRKRSLWLRYSRNTATRLLSLENGILE</sequence>
<protein>
    <submittedName>
        <fullName evidence="9">Steryl-sulfatase-like</fullName>
    </submittedName>
</protein>
<dbReference type="RefSeq" id="XP_002742466.2">
    <property type="nucleotide sequence ID" value="XM_002742420.2"/>
</dbReference>
<dbReference type="Gene3D" id="3.40.720.10">
    <property type="entry name" value="Alkaline Phosphatase, subunit A"/>
    <property type="match status" value="1"/>
</dbReference>
<dbReference type="InterPro" id="IPR017850">
    <property type="entry name" value="Alkaline_phosphatase_core_sf"/>
</dbReference>
<dbReference type="Pfam" id="PF00884">
    <property type="entry name" value="Sulfatase"/>
    <property type="match status" value="1"/>
</dbReference>
<reference evidence="9" key="1">
    <citation type="submission" date="2025-08" db="UniProtKB">
        <authorList>
            <consortium name="RefSeq"/>
        </authorList>
    </citation>
    <scope>IDENTIFICATION</scope>
    <source>
        <tissue evidence="9">Testes</tissue>
    </source>
</reference>
<evidence type="ECO:0000256" key="1">
    <source>
        <dbReference type="ARBA" id="ARBA00001913"/>
    </source>
</evidence>
<dbReference type="GeneID" id="100374660"/>